<proteinExistence type="predicted"/>
<comment type="caution">
    <text evidence="1">The sequence shown here is derived from an EMBL/GenBank/DDBJ whole genome shotgun (WGS) entry which is preliminary data.</text>
</comment>
<keyword evidence="2" id="KW-1185">Reference proteome</keyword>
<evidence type="ECO:0000313" key="2">
    <source>
        <dbReference type="Proteomes" id="UP000281028"/>
    </source>
</evidence>
<accession>A0A9Q5D5F4</accession>
<dbReference type="Proteomes" id="UP000281028">
    <property type="component" value="Unassembled WGS sequence"/>
</dbReference>
<dbReference type="EMBL" id="RIAR02000001">
    <property type="protein sequence ID" value="NSL85286.1"/>
    <property type="molecule type" value="Genomic_DNA"/>
</dbReference>
<gene>
    <name evidence="1" type="ORF">ECE50_000480</name>
</gene>
<dbReference type="InterPro" id="IPR036388">
    <property type="entry name" value="WH-like_DNA-bd_sf"/>
</dbReference>
<reference evidence="1" key="1">
    <citation type="submission" date="2020-05" db="EMBL/GenBank/DDBJ databases">
        <title>Chitinophaga laudate sp. nov., isolated from a tropical peat swamp.</title>
        <authorList>
            <person name="Goh C.B.S."/>
            <person name="Lee M.S."/>
            <person name="Parimannan S."/>
            <person name="Pasbakhsh P."/>
            <person name="Yule C.M."/>
            <person name="Rajandas H."/>
            <person name="Loke S."/>
            <person name="Croft L."/>
            <person name="Tan J.B.L."/>
        </authorList>
    </citation>
    <scope>NUCLEOTIDE SEQUENCE</scope>
    <source>
        <strain evidence="1">Mgbs1</strain>
    </source>
</reference>
<evidence type="ECO:0000313" key="1">
    <source>
        <dbReference type="EMBL" id="NSL85286.1"/>
    </source>
</evidence>
<protein>
    <submittedName>
        <fullName evidence="1">MarR family transcriptional regulator</fullName>
    </submittedName>
</protein>
<dbReference type="InterPro" id="IPR036390">
    <property type="entry name" value="WH_DNA-bd_sf"/>
</dbReference>
<name>A0A9Q5D5F4_9BACT</name>
<dbReference type="SUPFAM" id="SSF46785">
    <property type="entry name" value="Winged helix' DNA-binding domain"/>
    <property type="match status" value="1"/>
</dbReference>
<sequence>MNKTAELVRLWAEYEATHKDAAIEDFCQSLLMQRKKPQDDGVFLGGVVPVDLHSQIAKVIGRIAKLHISQAQAALKASGINNFEDFIFLNSIFMLKDASKTTVITRNFMELSSGLLIIDRLKQNGLITEKENSQDKRSKILNTTKKGDKVREECYKIMIALNKKYFGHMKTDDLELCINLLASVEVKLSDFWLQSKKKG</sequence>
<dbReference type="Gene3D" id="1.10.10.10">
    <property type="entry name" value="Winged helix-like DNA-binding domain superfamily/Winged helix DNA-binding domain"/>
    <property type="match status" value="1"/>
</dbReference>
<dbReference type="AlphaFoldDB" id="A0A9Q5D5F4"/>
<organism evidence="1 2">
    <name type="scientific">Chitinophaga solisilvae</name>
    <dbReference type="NCBI Taxonomy" id="1233460"/>
    <lineage>
        <taxon>Bacteria</taxon>
        <taxon>Pseudomonadati</taxon>
        <taxon>Bacteroidota</taxon>
        <taxon>Chitinophagia</taxon>
        <taxon>Chitinophagales</taxon>
        <taxon>Chitinophagaceae</taxon>
        <taxon>Chitinophaga</taxon>
    </lineage>
</organism>